<comment type="similarity">
    <text evidence="2">Belongs to the ABC transporter superfamily.</text>
</comment>
<organism evidence="17 18">
    <name type="scientific">Brevibacillus choshinensis</name>
    <dbReference type="NCBI Taxonomy" id="54911"/>
    <lineage>
        <taxon>Bacteria</taxon>
        <taxon>Bacillati</taxon>
        <taxon>Bacillota</taxon>
        <taxon>Bacilli</taxon>
        <taxon>Bacillales</taxon>
        <taxon>Paenibacillaceae</taxon>
        <taxon>Brevibacillus</taxon>
    </lineage>
</organism>
<dbReference type="RefSeq" id="WP_055745495.1">
    <property type="nucleotide sequence ID" value="NZ_LJJB01000010.1"/>
</dbReference>
<dbReference type="SMART" id="SM00382">
    <property type="entry name" value="AAA"/>
    <property type="match status" value="1"/>
</dbReference>
<keyword evidence="4" id="KW-1003">Cell membrane</keyword>
<evidence type="ECO:0000256" key="2">
    <source>
        <dbReference type="ARBA" id="ARBA00005417"/>
    </source>
</evidence>
<accession>A0ABR5N7P6</accession>
<keyword evidence="18" id="KW-1185">Reference proteome</keyword>
<evidence type="ECO:0000256" key="10">
    <source>
        <dbReference type="ARBA" id="ARBA00023112"/>
    </source>
</evidence>
<evidence type="ECO:0000256" key="6">
    <source>
        <dbReference type="ARBA" id="ARBA00022741"/>
    </source>
</evidence>
<keyword evidence="6" id="KW-0547">Nucleotide-binding</keyword>
<dbReference type="EC" id="7.2.2.11" evidence="13"/>
<dbReference type="InterPro" id="IPR003439">
    <property type="entry name" value="ABC_transporter-like_ATP-bd"/>
</dbReference>
<dbReference type="PROSITE" id="PS50893">
    <property type="entry name" value="ABC_TRANSPORTER_2"/>
    <property type="match status" value="1"/>
</dbReference>
<comment type="subunit">
    <text evidence="12">The complex is composed of two ATP-binding proteins (NikD and NikE), two transmembrane proteins (NikB and NikC) and a solute-binding protein (NikA).</text>
</comment>
<evidence type="ECO:0000256" key="15">
    <source>
        <dbReference type="ARBA" id="ARBA00048610"/>
    </source>
</evidence>
<dbReference type="Proteomes" id="UP000051063">
    <property type="component" value="Unassembled WGS sequence"/>
</dbReference>
<evidence type="ECO:0000256" key="14">
    <source>
        <dbReference type="ARBA" id="ARBA00044143"/>
    </source>
</evidence>
<protein>
    <recommendedName>
        <fullName evidence="14">Nickel import system ATP-binding protein NikD</fullName>
        <ecNumber evidence="13">7.2.2.11</ecNumber>
    </recommendedName>
</protein>
<dbReference type="PANTHER" id="PTHR43297">
    <property type="entry name" value="OLIGOPEPTIDE TRANSPORT ATP-BINDING PROTEIN APPD"/>
    <property type="match status" value="1"/>
</dbReference>
<dbReference type="InterPro" id="IPR017871">
    <property type="entry name" value="ABC_transporter-like_CS"/>
</dbReference>
<evidence type="ECO:0000256" key="5">
    <source>
        <dbReference type="ARBA" id="ARBA00022596"/>
    </source>
</evidence>
<proteinExistence type="inferred from homology"/>
<keyword evidence="10" id="KW-0921">Nickel transport</keyword>
<evidence type="ECO:0000313" key="17">
    <source>
        <dbReference type="EMBL" id="KQL46409.1"/>
    </source>
</evidence>
<evidence type="ECO:0000256" key="11">
    <source>
        <dbReference type="ARBA" id="ARBA00023136"/>
    </source>
</evidence>
<dbReference type="PROSITE" id="PS00211">
    <property type="entry name" value="ABC_TRANSPORTER_1"/>
    <property type="match status" value="1"/>
</dbReference>
<keyword evidence="8" id="KW-1278">Translocase</keyword>
<dbReference type="PANTHER" id="PTHR43297:SF13">
    <property type="entry name" value="NICKEL ABC TRANSPORTER, ATP-BINDING PROTEIN"/>
    <property type="match status" value="1"/>
</dbReference>
<evidence type="ECO:0000256" key="8">
    <source>
        <dbReference type="ARBA" id="ARBA00022967"/>
    </source>
</evidence>
<evidence type="ECO:0000256" key="12">
    <source>
        <dbReference type="ARBA" id="ARBA00038669"/>
    </source>
</evidence>
<dbReference type="Gene3D" id="3.40.50.300">
    <property type="entry name" value="P-loop containing nucleotide triphosphate hydrolases"/>
    <property type="match status" value="1"/>
</dbReference>
<keyword evidence="9" id="KW-0406">Ion transport</keyword>
<dbReference type="InterPro" id="IPR027417">
    <property type="entry name" value="P-loop_NTPase"/>
</dbReference>
<keyword evidence="7 17" id="KW-0067">ATP-binding</keyword>
<name>A0ABR5N7P6_BRECH</name>
<dbReference type="Pfam" id="PF00005">
    <property type="entry name" value="ABC_tran"/>
    <property type="match status" value="1"/>
</dbReference>
<gene>
    <name evidence="17" type="ORF">AN963_15790</name>
</gene>
<comment type="caution">
    <text evidence="17">The sequence shown here is derived from an EMBL/GenBank/DDBJ whole genome shotgun (WGS) entry which is preliminary data.</text>
</comment>
<keyword evidence="3" id="KW-0813">Transport</keyword>
<dbReference type="CDD" id="cd03257">
    <property type="entry name" value="ABC_NikE_OppD_transporters"/>
    <property type="match status" value="1"/>
</dbReference>
<comment type="catalytic activity">
    <reaction evidence="15">
        <text>Ni(2+)(out) + ATP + H2O = Ni(2+)(in) + ADP + phosphate + H(+)</text>
        <dbReference type="Rhea" id="RHEA:15557"/>
        <dbReference type="ChEBI" id="CHEBI:15377"/>
        <dbReference type="ChEBI" id="CHEBI:15378"/>
        <dbReference type="ChEBI" id="CHEBI:30616"/>
        <dbReference type="ChEBI" id="CHEBI:43474"/>
        <dbReference type="ChEBI" id="CHEBI:49786"/>
        <dbReference type="ChEBI" id="CHEBI:456216"/>
        <dbReference type="EC" id="7.2.2.11"/>
    </reaction>
    <physiologicalReaction direction="left-to-right" evidence="15">
        <dbReference type="Rhea" id="RHEA:15558"/>
    </physiologicalReaction>
</comment>
<dbReference type="SUPFAM" id="SSF52540">
    <property type="entry name" value="P-loop containing nucleoside triphosphate hydrolases"/>
    <property type="match status" value="1"/>
</dbReference>
<keyword evidence="5" id="KW-0533">Nickel</keyword>
<evidence type="ECO:0000259" key="16">
    <source>
        <dbReference type="PROSITE" id="PS50893"/>
    </source>
</evidence>
<evidence type="ECO:0000313" key="18">
    <source>
        <dbReference type="Proteomes" id="UP000051063"/>
    </source>
</evidence>
<comment type="subcellular location">
    <subcellularLocation>
        <location evidence="1">Cell membrane</location>
        <topology evidence="1">Peripheral membrane protein</topology>
    </subcellularLocation>
</comment>
<dbReference type="InterPro" id="IPR003593">
    <property type="entry name" value="AAA+_ATPase"/>
</dbReference>
<dbReference type="GO" id="GO:0005524">
    <property type="term" value="F:ATP binding"/>
    <property type="evidence" value="ECO:0007669"/>
    <property type="project" value="UniProtKB-KW"/>
</dbReference>
<sequence>MNERDILLDVNGLNVQIQTDYGLVSTVRDVSFQIMAGKVLGIVGESGCGKSMTCLAILQLLQKHATMEGSIRLQGRELIGMTPKQMRKLRGQDICFIMQNPMNAFNPVLRIEKQFVETIRAHTSVSKIQAKYVAIECLKQMNLSDPEKVLGQYPFELSGGMLQRVMIALSIAMRPALLIGDEPTTALDNVNRRTVIDAFRKIKKEGETAILLVSHDLDVIGELADEVAVMKQGEIVEIAPATQLFTNPQHEYTKLLLDARMTVESRIG</sequence>
<reference evidence="17 18" key="1">
    <citation type="submission" date="2015-09" db="EMBL/GenBank/DDBJ databases">
        <title>Genome sequencing project for genomic taxonomy and phylogenomics of Bacillus-like bacteria.</title>
        <authorList>
            <person name="Liu B."/>
            <person name="Wang J."/>
            <person name="Zhu Y."/>
            <person name="Liu G."/>
            <person name="Chen Q."/>
            <person name="Chen Z."/>
            <person name="Lan J."/>
            <person name="Che J."/>
            <person name="Ge C."/>
            <person name="Shi H."/>
            <person name="Pan Z."/>
            <person name="Liu X."/>
        </authorList>
    </citation>
    <scope>NUCLEOTIDE SEQUENCE [LARGE SCALE GENOMIC DNA]</scope>
    <source>
        <strain evidence="17 18">DSM 8552</strain>
    </source>
</reference>
<evidence type="ECO:0000256" key="7">
    <source>
        <dbReference type="ARBA" id="ARBA00022840"/>
    </source>
</evidence>
<evidence type="ECO:0000256" key="9">
    <source>
        <dbReference type="ARBA" id="ARBA00023065"/>
    </source>
</evidence>
<dbReference type="InterPro" id="IPR050388">
    <property type="entry name" value="ABC_Ni/Peptide_Import"/>
</dbReference>
<feature type="domain" description="ABC transporter" evidence="16">
    <location>
        <begin position="10"/>
        <end position="257"/>
    </location>
</feature>
<keyword evidence="11" id="KW-0472">Membrane</keyword>
<dbReference type="EMBL" id="LJJB01000010">
    <property type="protein sequence ID" value="KQL46409.1"/>
    <property type="molecule type" value="Genomic_DNA"/>
</dbReference>
<evidence type="ECO:0000256" key="13">
    <source>
        <dbReference type="ARBA" id="ARBA00039098"/>
    </source>
</evidence>
<evidence type="ECO:0000256" key="1">
    <source>
        <dbReference type="ARBA" id="ARBA00004202"/>
    </source>
</evidence>
<evidence type="ECO:0000256" key="3">
    <source>
        <dbReference type="ARBA" id="ARBA00022448"/>
    </source>
</evidence>
<evidence type="ECO:0000256" key="4">
    <source>
        <dbReference type="ARBA" id="ARBA00022475"/>
    </source>
</evidence>